<reference evidence="2 3" key="1">
    <citation type="submission" date="2019-08" db="EMBL/GenBank/DDBJ databases">
        <title>Complete genome sequence of Candidatus Uab amorphum.</title>
        <authorList>
            <person name="Shiratori T."/>
            <person name="Suzuki S."/>
            <person name="Kakizawa Y."/>
            <person name="Ishida K."/>
        </authorList>
    </citation>
    <scope>NUCLEOTIDE SEQUENCE [LARGE SCALE GENOMIC DNA]</scope>
    <source>
        <strain evidence="2 3">SRT547</strain>
    </source>
</reference>
<organism evidence="2 3">
    <name type="scientific">Uabimicrobium amorphum</name>
    <dbReference type="NCBI Taxonomy" id="2596890"/>
    <lineage>
        <taxon>Bacteria</taxon>
        <taxon>Pseudomonadati</taxon>
        <taxon>Planctomycetota</taxon>
        <taxon>Candidatus Uabimicrobiia</taxon>
        <taxon>Candidatus Uabimicrobiales</taxon>
        <taxon>Candidatus Uabimicrobiaceae</taxon>
        <taxon>Candidatus Uabimicrobium</taxon>
    </lineage>
</organism>
<dbReference type="Proteomes" id="UP000326354">
    <property type="component" value="Chromosome"/>
</dbReference>
<dbReference type="OrthoDB" id="292326at2"/>
<dbReference type="AlphaFoldDB" id="A0A5S9IND4"/>
<proteinExistence type="predicted"/>
<evidence type="ECO:0000313" key="2">
    <source>
        <dbReference type="EMBL" id="BBM84711.1"/>
    </source>
</evidence>
<accession>A0A5S9IND4</accession>
<protein>
    <submittedName>
        <fullName evidence="2">Uncharacterized protein</fullName>
    </submittedName>
</protein>
<keyword evidence="3" id="KW-1185">Reference proteome</keyword>
<evidence type="ECO:0000313" key="3">
    <source>
        <dbReference type="Proteomes" id="UP000326354"/>
    </source>
</evidence>
<keyword evidence="1" id="KW-0812">Transmembrane</keyword>
<evidence type="ECO:0000256" key="1">
    <source>
        <dbReference type="SAM" id="Phobius"/>
    </source>
</evidence>
<feature type="transmembrane region" description="Helical" evidence="1">
    <location>
        <begin position="124"/>
        <end position="142"/>
    </location>
</feature>
<dbReference type="KEGG" id="uam:UABAM_03072"/>
<keyword evidence="1" id="KW-0472">Membrane</keyword>
<dbReference type="RefSeq" id="WP_151968846.1">
    <property type="nucleotide sequence ID" value="NZ_AP019860.1"/>
</dbReference>
<name>A0A5S9IND4_UABAM</name>
<gene>
    <name evidence="2" type="ORF">UABAM_03072</name>
</gene>
<sequence length="144" mass="17294">MEMEEEEIIENLRKCRYSKDAKRSYDIMRGGFIWSDELPNDDIIYHMILARAIGYRGSLSLGEKRDDLEEDWLKIKELFPDWPGFREDRIYGQVAKDLRLEREQDENFFGDFFTIPWIFQPKNAIFVIVLFITCLFILNLILSR</sequence>
<dbReference type="EMBL" id="AP019860">
    <property type="protein sequence ID" value="BBM84711.1"/>
    <property type="molecule type" value="Genomic_DNA"/>
</dbReference>
<keyword evidence="1" id="KW-1133">Transmembrane helix</keyword>